<dbReference type="Gene3D" id="3.40.50.300">
    <property type="entry name" value="P-loop containing nucleotide triphosphate hydrolases"/>
    <property type="match status" value="1"/>
</dbReference>
<proteinExistence type="predicted"/>
<protein>
    <submittedName>
        <fullName evidence="2">ParA family protein</fullName>
    </submittedName>
</protein>
<accession>A0AB37CJS8</accession>
<dbReference type="PANTHER" id="PTHR13696:SF99">
    <property type="entry name" value="COBYRINIC ACID AC-DIAMIDE SYNTHASE"/>
    <property type="match status" value="1"/>
</dbReference>
<geneLocation type="plasmid" evidence="3">
    <name>psal813</name>
</geneLocation>
<dbReference type="InterPro" id="IPR050678">
    <property type="entry name" value="DNA_Partitioning_ATPase"/>
</dbReference>
<gene>
    <name evidence="2" type="ORF">FHI56_00120</name>
</gene>
<feature type="domain" description="AAA" evidence="1">
    <location>
        <begin position="9"/>
        <end position="175"/>
    </location>
</feature>
<name>A0AB37CJS8_STRSL</name>
<dbReference type="AlphaFoldDB" id="A0AB37CJS8"/>
<dbReference type="SUPFAM" id="SSF52540">
    <property type="entry name" value="P-loop containing nucleoside triphosphate hydrolases"/>
    <property type="match status" value="1"/>
</dbReference>
<organism evidence="2 3">
    <name type="scientific">Streptococcus salivarius</name>
    <dbReference type="NCBI Taxonomy" id="1304"/>
    <lineage>
        <taxon>Bacteria</taxon>
        <taxon>Bacillati</taxon>
        <taxon>Bacillota</taxon>
        <taxon>Bacilli</taxon>
        <taxon>Lactobacillales</taxon>
        <taxon>Streptococcaceae</taxon>
        <taxon>Streptococcus</taxon>
    </lineage>
</organism>
<keyword evidence="2" id="KW-0614">Plasmid</keyword>
<evidence type="ECO:0000313" key="3">
    <source>
        <dbReference type="Proteomes" id="UP000322622"/>
    </source>
</evidence>
<evidence type="ECO:0000259" key="1">
    <source>
        <dbReference type="Pfam" id="PF13614"/>
    </source>
</evidence>
<dbReference type="Pfam" id="PF13614">
    <property type="entry name" value="AAA_31"/>
    <property type="match status" value="1"/>
</dbReference>
<dbReference type="Proteomes" id="UP000322622">
    <property type="component" value="Plasmid pSAL813"/>
</dbReference>
<evidence type="ECO:0000313" key="2">
    <source>
        <dbReference type="EMBL" id="QEM31446.1"/>
    </source>
</evidence>
<reference evidence="2 3" key="1">
    <citation type="submission" date="2019-06" db="EMBL/GenBank/DDBJ databases">
        <title>Complete genome sequence of Streptococcus salivarius LAB813.</title>
        <authorList>
            <person name="Levesque C.M."/>
            <person name="Gong S.-G."/>
            <person name="Dufour D."/>
            <person name="Barbour A."/>
        </authorList>
    </citation>
    <scope>NUCLEOTIDE SEQUENCE [LARGE SCALE GENOMIC DNA]</scope>
    <source>
        <strain evidence="2 3">LAB813</strain>
        <plasmid evidence="3">psal813</plasmid>
    </source>
</reference>
<dbReference type="InterPro" id="IPR025669">
    <property type="entry name" value="AAA_dom"/>
</dbReference>
<dbReference type="InterPro" id="IPR027417">
    <property type="entry name" value="P-loop_NTPase"/>
</dbReference>
<sequence length="281" mass="30833">MRGVDMVANTIVVMDEKGGAAKTTLSLLLAQALGNAGYKTCAGDLDGQCNLTTAAGVNEDEQEGIYSVLKKEVEVADAIVPVDGYDLLPGSKLMKNWESEASGLKDRDFRLRNVVQDINDYYDFVLFDTPPFFGVSTTSTLFTNSKVFVLIPTTPDKFGIEGVKDTIEDIEAVQEGFSFFGIDIVIAGIVITQVDKGPGFSKKSIKQVKAREAVSTLEKIAEEHNTKVFEQYLFNNKQYKDMIANQANVFTNSGYSIPQKQITNVMNELIKTIGEHDAEKA</sequence>
<dbReference type="EMBL" id="CP040803">
    <property type="protein sequence ID" value="QEM31446.1"/>
    <property type="molecule type" value="Genomic_DNA"/>
</dbReference>
<dbReference type="PANTHER" id="PTHR13696">
    <property type="entry name" value="P-LOOP CONTAINING NUCLEOSIDE TRIPHOSPHATE HYDROLASE"/>
    <property type="match status" value="1"/>
</dbReference>
<dbReference type="CDD" id="cd02042">
    <property type="entry name" value="ParAB_family"/>
    <property type="match status" value="1"/>
</dbReference>